<dbReference type="RefSeq" id="WP_146071272.1">
    <property type="nucleotide sequence ID" value="NZ_FNUY01000002.1"/>
</dbReference>
<organism evidence="1 2">
    <name type="scientific">Bosea lathyri</name>
    <dbReference type="NCBI Taxonomy" id="1036778"/>
    <lineage>
        <taxon>Bacteria</taxon>
        <taxon>Pseudomonadati</taxon>
        <taxon>Pseudomonadota</taxon>
        <taxon>Alphaproteobacteria</taxon>
        <taxon>Hyphomicrobiales</taxon>
        <taxon>Boseaceae</taxon>
        <taxon>Bosea</taxon>
    </lineage>
</organism>
<gene>
    <name evidence="1" type="ORF">SAMN04488115_1023</name>
</gene>
<evidence type="ECO:0000313" key="1">
    <source>
        <dbReference type="EMBL" id="SEF78203.1"/>
    </source>
</evidence>
<proteinExistence type="predicted"/>
<accession>A0A1H5UT06</accession>
<dbReference type="Proteomes" id="UP000236743">
    <property type="component" value="Unassembled WGS sequence"/>
</dbReference>
<keyword evidence="2" id="KW-1185">Reference proteome</keyword>
<dbReference type="OrthoDB" id="8162609at2"/>
<evidence type="ECO:0000313" key="2">
    <source>
        <dbReference type="Proteomes" id="UP000236743"/>
    </source>
</evidence>
<dbReference type="AlphaFoldDB" id="A0A1H5UT06"/>
<dbReference type="EMBL" id="FNUY01000002">
    <property type="protein sequence ID" value="SEF78203.1"/>
    <property type="molecule type" value="Genomic_DNA"/>
</dbReference>
<protein>
    <submittedName>
        <fullName evidence="1">Uncharacterized protein</fullName>
    </submittedName>
</protein>
<reference evidence="1 2" key="1">
    <citation type="submission" date="2016-10" db="EMBL/GenBank/DDBJ databases">
        <authorList>
            <person name="de Groot N.N."/>
        </authorList>
    </citation>
    <scope>NUCLEOTIDE SEQUENCE [LARGE SCALE GENOMIC DNA]</scope>
    <source>
        <strain evidence="1 2">DSM 26656</strain>
    </source>
</reference>
<sequence>MDAFTMLIMACVSGEPTCTASRISDMGFTTLESCESRIDDITKAMTRQFATRAELKGKQVTYDVSCLDKTQLWQKLGIAQSDI</sequence>
<name>A0A1H5UT06_9HYPH</name>